<dbReference type="InterPro" id="IPR004089">
    <property type="entry name" value="MCPsignal_dom"/>
</dbReference>
<evidence type="ECO:0000256" key="3">
    <source>
        <dbReference type="PROSITE-ProRule" id="PRU00284"/>
    </source>
</evidence>
<dbReference type="GO" id="GO:0007165">
    <property type="term" value="P:signal transduction"/>
    <property type="evidence" value="ECO:0007669"/>
    <property type="project" value="UniProtKB-KW"/>
</dbReference>
<dbReference type="PANTHER" id="PTHR32089:SF112">
    <property type="entry name" value="LYSOZYME-LIKE PROTEIN-RELATED"/>
    <property type="match status" value="1"/>
</dbReference>
<keyword evidence="4" id="KW-0812">Transmembrane</keyword>
<keyword evidence="4" id="KW-0472">Membrane</keyword>
<evidence type="ECO:0000313" key="7">
    <source>
        <dbReference type="EMBL" id="SFM12297.1"/>
    </source>
</evidence>
<dbReference type="AlphaFoldDB" id="A0A1I4NAG1"/>
<accession>A0A1I4NAG1</accession>
<keyword evidence="1 3" id="KW-0807">Transducer</keyword>
<evidence type="ECO:0000256" key="1">
    <source>
        <dbReference type="ARBA" id="ARBA00023224"/>
    </source>
</evidence>
<dbReference type="OrthoDB" id="1672921at2"/>
<feature type="domain" description="Methyl-accepting transducer" evidence="5">
    <location>
        <begin position="289"/>
        <end position="560"/>
    </location>
</feature>
<dbReference type="GO" id="GO:0016020">
    <property type="term" value="C:membrane"/>
    <property type="evidence" value="ECO:0007669"/>
    <property type="project" value="InterPro"/>
</dbReference>
<dbReference type="SMART" id="SM00283">
    <property type="entry name" value="MA"/>
    <property type="match status" value="1"/>
</dbReference>
<name>A0A1I4NAG1_9FIRM</name>
<keyword evidence="8" id="KW-1185">Reference proteome</keyword>
<proteinExistence type="inferred from homology"/>
<dbReference type="GO" id="GO:0006935">
    <property type="term" value="P:chemotaxis"/>
    <property type="evidence" value="ECO:0007669"/>
    <property type="project" value="InterPro"/>
</dbReference>
<dbReference type="Pfam" id="PF00015">
    <property type="entry name" value="MCPsignal"/>
    <property type="match status" value="1"/>
</dbReference>
<feature type="domain" description="HAMP" evidence="6">
    <location>
        <begin position="215"/>
        <end position="270"/>
    </location>
</feature>
<dbReference type="InterPro" id="IPR003660">
    <property type="entry name" value="HAMP_dom"/>
</dbReference>
<dbReference type="RefSeq" id="WP_090941262.1">
    <property type="nucleotide sequence ID" value="NZ_FOTS01000043.1"/>
</dbReference>
<dbReference type="Gene3D" id="1.10.287.950">
    <property type="entry name" value="Methyl-accepting chemotaxis protein"/>
    <property type="match status" value="1"/>
</dbReference>
<evidence type="ECO:0000256" key="4">
    <source>
        <dbReference type="SAM" id="Phobius"/>
    </source>
</evidence>
<evidence type="ECO:0000259" key="5">
    <source>
        <dbReference type="PROSITE" id="PS50111"/>
    </source>
</evidence>
<dbReference type="PROSITE" id="PS50111">
    <property type="entry name" value="CHEMOTAXIS_TRANSDUC_2"/>
    <property type="match status" value="1"/>
</dbReference>
<dbReference type="InterPro" id="IPR004090">
    <property type="entry name" value="Chemotax_Me-accpt_rcpt"/>
</dbReference>
<reference evidence="8" key="1">
    <citation type="submission" date="2016-10" db="EMBL/GenBank/DDBJ databases">
        <authorList>
            <person name="Varghese N."/>
            <person name="Submissions S."/>
        </authorList>
    </citation>
    <scope>NUCLEOTIDE SEQUENCE [LARGE SCALE GENOMIC DNA]</scope>
    <source>
        <strain evidence="8">DSM 13327</strain>
    </source>
</reference>
<keyword evidence="4" id="KW-1133">Transmembrane helix</keyword>
<dbReference type="Proteomes" id="UP000199520">
    <property type="component" value="Unassembled WGS sequence"/>
</dbReference>
<protein>
    <submittedName>
        <fullName evidence="7">Methyl-accepting chemotaxis protein</fullName>
    </submittedName>
</protein>
<comment type="similarity">
    <text evidence="2">Belongs to the methyl-accepting chemotaxis (MCP) protein family.</text>
</comment>
<evidence type="ECO:0000313" key="8">
    <source>
        <dbReference type="Proteomes" id="UP000199520"/>
    </source>
</evidence>
<feature type="transmembrane region" description="Helical" evidence="4">
    <location>
        <begin position="192"/>
        <end position="213"/>
    </location>
</feature>
<dbReference type="GO" id="GO:0004888">
    <property type="term" value="F:transmembrane signaling receptor activity"/>
    <property type="evidence" value="ECO:0007669"/>
    <property type="project" value="InterPro"/>
</dbReference>
<gene>
    <name evidence="7" type="ORF">SAMN04490355_10438</name>
</gene>
<dbReference type="STRING" id="1123291.SAMN04490355_10438"/>
<dbReference type="SUPFAM" id="SSF58104">
    <property type="entry name" value="Methyl-accepting chemotaxis protein (MCP) signaling domain"/>
    <property type="match status" value="1"/>
</dbReference>
<evidence type="ECO:0000259" key="6">
    <source>
        <dbReference type="PROSITE" id="PS50885"/>
    </source>
</evidence>
<evidence type="ECO:0000256" key="2">
    <source>
        <dbReference type="ARBA" id="ARBA00029447"/>
    </source>
</evidence>
<dbReference type="PROSITE" id="PS50885">
    <property type="entry name" value="HAMP"/>
    <property type="match status" value="1"/>
</dbReference>
<feature type="transmembrane region" description="Helical" evidence="4">
    <location>
        <begin position="7"/>
        <end position="27"/>
    </location>
</feature>
<organism evidence="7 8">
    <name type="scientific">Pelosinus propionicus DSM 13327</name>
    <dbReference type="NCBI Taxonomy" id="1123291"/>
    <lineage>
        <taxon>Bacteria</taxon>
        <taxon>Bacillati</taxon>
        <taxon>Bacillota</taxon>
        <taxon>Negativicutes</taxon>
        <taxon>Selenomonadales</taxon>
        <taxon>Sporomusaceae</taxon>
        <taxon>Pelosinus</taxon>
    </lineage>
</organism>
<dbReference type="PANTHER" id="PTHR32089">
    <property type="entry name" value="METHYL-ACCEPTING CHEMOTAXIS PROTEIN MCPB"/>
    <property type="match status" value="1"/>
</dbReference>
<sequence length="575" mass="61479">MKIGQKISLSLAVILGLIVIMGIYSIWSSDRIKDGVGDIQSSNARAIISAKAENEYTGAVLEIRRYIADGDEKYSKNFEDKLGSVIELEKQLLSLTPQGKRADVEKLIDDTEKYKSGVVTRLIPVLREQYKEKTAGNQVRANDLSQTSGIITRELTPFAQAIQQALHTSVEANSNDAIAEVSQVNQKVSSGIYTAIVLSLVALVFGIILSIYLTKQITSPISKITNDIELMADGIFTGKDDPILIARSDEFGHVADSLSKMKMNLKALIVNVQEKTELLASYSEELYVSAEQSAQASGQVADSIMNVVAGTDKQAKSIHTTLAVVEKSSTDSRMVASNAKNTVSTSDAATAAAVEGEKLITSAQHQMNSIETTVGSSAQIVEKLGERSKHIGQIVDTITGIAGQTNLLALNAAIEAARAGEQGRGFAVVAEEVRKLAEQSEDAAKLIAQLIGEIQLETDQAVVAMHSGTEEVRIGGKVVADAGLAFQNIIQLVKVITTEVTEIAKSGDDVLASSQEIVEIVRGINEVTQDTAAQTQTVSAATEEQTASMEEIAATSRSLTTMAEELQIAAHKFKI</sequence>
<dbReference type="EMBL" id="FOTS01000043">
    <property type="protein sequence ID" value="SFM12297.1"/>
    <property type="molecule type" value="Genomic_DNA"/>
</dbReference>
<dbReference type="PRINTS" id="PR00260">
    <property type="entry name" value="CHEMTRNSDUCR"/>
</dbReference>
<dbReference type="Gene3D" id="1.10.8.500">
    <property type="entry name" value="HAMP domain in histidine kinase"/>
    <property type="match status" value="1"/>
</dbReference>
<dbReference type="CDD" id="cd11386">
    <property type="entry name" value="MCP_signal"/>
    <property type="match status" value="1"/>
</dbReference>